<dbReference type="AlphaFoldDB" id="A0A3N0ADV3"/>
<comment type="caution">
    <text evidence="4">The sequence shown here is derived from an EMBL/GenBank/DDBJ whole genome shotgun (WGS) entry which is preliminary data.</text>
</comment>
<gene>
    <name evidence="4" type="ORF">DMP07_07400</name>
</gene>
<keyword evidence="1 4" id="KW-0489">Methyltransferase</keyword>
<dbReference type="OrthoDB" id="279734at2"/>
<dbReference type="Proteomes" id="UP000267368">
    <property type="component" value="Unassembled WGS sequence"/>
</dbReference>
<sequence length="251" mass="28172">MDDTENVQNYYGSLCTEMYEKLHGKAPEDELEFYLSYAAPGMRILEPLCGSGRFLVPFEQRGFDITGIDLSKEMLDKLEEKSPGAKTLLADVTRCPDIGPFDYIFIPSGSLSLFTDDEACRRVLAALRAMIAPGGVFVFSVDTVNSIRYSEEPVIDARVDMGHGRTLTLKSTYNFDEKAKVLLAPGLYELKEGGSLLRSETMDFRIRLYEVGEMERILDEIGFSSVRAYSSFDKTGNPSNDCDCFIYECRP</sequence>
<evidence type="ECO:0000256" key="1">
    <source>
        <dbReference type="ARBA" id="ARBA00022603"/>
    </source>
</evidence>
<dbReference type="CDD" id="cd02440">
    <property type="entry name" value="AdoMet_MTases"/>
    <property type="match status" value="1"/>
</dbReference>
<feature type="domain" description="Methyltransferase" evidence="3">
    <location>
        <begin position="44"/>
        <end position="135"/>
    </location>
</feature>
<keyword evidence="2 4" id="KW-0808">Transferase</keyword>
<dbReference type="InterPro" id="IPR029063">
    <property type="entry name" value="SAM-dependent_MTases_sf"/>
</dbReference>
<keyword evidence="5" id="KW-1185">Reference proteome</keyword>
<dbReference type="RefSeq" id="WP_123198514.1">
    <property type="nucleotide sequence ID" value="NZ_QICB01000006.1"/>
</dbReference>
<reference evidence="5" key="1">
    <citation type="submission" date="2018-05" db="EMBL/GenBank/DDBJ databases">
        <title>Genome Sequencing of selected type strains of the family Eggerthellaceae.</title>
        <authorList>
            <person name="Danylec N."/>
            <person name="Stoll D.A."/>
            <person name="Doetsch A."/>
            <person name="Huch M."/>
        </authorList>
    </citation>
    <scope>NUCLEOTIDE SEQUENCE [LARGE SCALE GENOMIC DNA]</scope>
    <source>
        <strain evidence="5">DSM 17537</strain>
    </source>
</reference>
<accession>A0A3N0ADV3</accession>
<dbReference type="GO" id="GO:0008168">
    <property type="term" value="F:methyltransferase activity"/>
    <property type="evidence" value="ECO:0007669"/>
    <property type="project" value="UniProtKB-KW"/>
</dbReference>
<proteinExistence type="predicted"/>
<dbReference type="PANTHER" id="PTHR43861">
    <property type="entry name" value="TRANS-ACONITATE 2-METHYLTRANSFERASE-RELATED"/>
    <property type="match status" value="1"/>
</dbReference>
<organism evidence="4 5">
    <name type="scientific">Slackia faecicanis</name>
    <dbReference type="NCBI Taxonomy" id="255723"/>
    <lineage>
        <taxon>Bacteria</taxon>
        <taxon>Bacillati</taxon>
        <taxon>Actinomycetota</taxon>
        <taxon>Coriobacteriia</taxon>
        <taxon>Eggerthellales</taxon>
        <taxon>Eggerthellaceae</taxon>
        <taxon>Slackia</taxon>
    </lineage>
</organism>
<dbReference type="EMBL" id="QICB01000006">
    <property type="protein sequence ID" value="RNL19162.1"/>
    <property type="molecule type" value="Genomic_DNA"/>
</dbReference>
<protein>
    <submittedName>
        <fullName evidence="4">SAM-dependent methyltransferase</fullName>
    </submittedName>
</protein>
<dbReference type="PANTHER" id="PTHR43861:SF1">
    <property type="entry name" value="TRANS-ACONITATE 2-METHYLTRANSFERASE"/>
    <property type="match status" value="1"/>
</dbReference>
<dbReference type="Gene3D" id="3.40.50.150">
    <property type="entry name" value="Vaccinia Virus protein VP39"/>
    <property type="match status" value="1"/>
</dbReference>
<dbReference type="InterPro" id="IPR041698">
    <property type="entry name" value="Methyltransf_25"/>
</dbReference>
<dbReference type="SUPFAM" id="SSF53335">
    <property type="entry name" value="S-adenosyl-L-methionine-dependent methyltransferases"/>
    <property type="match status" value="1"/>
</dbReference>
<evidence type="ECO:0000313" key="5">
    <source>
        <dbReference type="Proteomes" id="UP000267368"/>
    </source>
</evidence>
<evidence type="ECO:0000313" key="4">
    <source>
        <dbReference type="EMBL" id="RNL19162.1"/>
    </source>
</evidence>
<evidence type="ECO:0000256" key="2">
    <source>
        <dbReference type="ARBA" id="ARBA00022679"/>
    </source>
</evidence>
<dbReference type="Pfam" id="PF13649">
    <property type="entry name" value="Methyltransf_25"/>
    <property type="match status" value="1"/>
</dbReference>
<evidence type="ECO:0000259" key="3">
    <source>
        <dbReference type="Pfam" id="PF13649"/>
    </source>
</evidence>
<name>A0A3N0ADV3_9ACTN</name>
<dbReference type="GO" id="GO:0032259">
    <property type="term" value="P:methylation"/>
    <property type="evidence" value="ECO:0007669"/>
    <property type="project" value="UniProtKB-KW"/>
</dbReference>